<protein>
    <submittedName>
        <fullName evidence="5">Exodeoxyribonuclease IX</fullName>
    </submittedName>
</protein>
<dbReference type="Gene3D" id="1.10.150.20">
    <property type="entry name" value="5' to 3' exonuclease, C-terminal subdomain"/>
    <property type="match status" value="1"/>
</dbReference>
<dbReference type="InterPro" id="IPR038969">
    <property type="entry name" value="FEN"/>
</dbReference>
<evidence type="ECO:0000256" key="1">
    <source>
        <dbReference type="ARBA" id="ARBA00022722"/>
    </source>
</evidence>
<dbReference type="PANTHER" id="PTHR42646:SF2">
    <property type="entry name" value="5'-3' EXONUCLEASE FAMILY PROTEIN"/>
    <property type="match status" value="1"/>
</dbReference>
<dbReference type="GO" id="GO:0008409">
    <property type="term" value="F:5'-3' exonuclease activity"/>
    <property type="evidence" value="ECO:0007669"/>
    <property type="project" value="InterPro"/>
</dbReference>
<dbReference type="InterPro" id="IPR029060">
    <property type="entry name" value="PIN-like_dom_sf"/>
</dbReference>
<dbReference type="RefSeq" id="WP_129834799.1">
    <property type="nucleotide sequence ID" value="NZ_CP035704.1"/>
</dbReference>
<evidence type="ECO:0000256" key="2">
    <source>
        <dbReference type="ARBA" id="ARBA00022801"/>
    </source>
</evidence>
<proteinExistence type="predicted"/>
<dbReference type="Pfam" id="PF01367">
    <property type="entry name" value="5_3_exonuc"/>
    <property type="match status" value="1"/>
</dbReference>
<dbReference type="FunFam" id="1.10.150.20:FF:000003">
    <property type="entry name" value="DNA polymerase I"/>
    <property type="match status" value="1"/>
</dbReference>
<keyword evidence="2" id="KW-0378">Hydrolase</keyword>
<evidence type="ECO:0000313" key="6">
    <source>
        <dbReference type="Proteomes" id="UP000291562"/>
    </source>
</evidence>
<evidence type="ECO:0000313" key="5">
    <source>
        <dbReference type="EMBL" id="QBB71619.1"/>
    </source>
</evidence>
<dbReference type="InterPro" id="IPR002421">
    <property type="entry name" value="5-3_exonuclease"/>
</dbReference>
<feature type="domain" description="5'-3' exonuclease" evidence="4">
    <location>
        <begin position="19"/>
        <end position="285"/>
    </location>
</feature>
<dbReference type="SMART" id="SM00279">
    <property type="entry name" value="HhH2"/>
    <property type="match status" value="1"/>
</dbReference>
<dbReference type="GO" id="GO:0033567">
    <property type="term" value="P:DNA replication, Okazaki fragment processing"/>
    <property type="evidence" value="ECO:0007669"/>
    <property type="project" value="InterPro"/>
</dbReference>
<evidence type="ECO:0000256" key="3">
    <source>
        <dbReference type="ARBA" id="ARBA00023125"/>
    </source>
</evidence>
<keyword evidence="3" id="KW-0238">DNA-binding</keyword>
<dbReference type="AlphaFoldDB" id="A0A411HM67"/>
<dbReference type="InterPro" id="IPR020046">
    <property type="entry name" value="5-3_exonucl_a-hlix_arch_N"/>
</dbReference>
<dbReference type="Gene3D" id="3.40.50.1010">
    <property type="entry name" value="5'-nuclease"/>
    <property type="match status" value="1"/>
</dbReference>
<dbReference type="InterPro" id="IPR008918">
    <property type="entry name" value="HhH2"/>
</dbReference>
<organism evidence="5 6">
    <name type="scientific">Pseudolysobacter antarcticus</name>
    <dbReference type="NCBI Taxonomy" id="2511995"/>
    <lineage>
        <taxon>Bacteria</taxon>
        <taxon>Pseudomonadati</taxon>
        <taxon>Pseudomonadota</taxon>
        <taxon>Gammaproteobacteria</taxon>
        <taxon>Lysobacterales</taxon>
        <taxon>Rhodanobacteraceae</taxon>
        <taxon>Pseudolysobacter</taxon>
    </lineage>
</organism>
<dbReference type="SUPFAM" id="SSF88723">
    <property type="entry name" value="PIN domain-like"/>
    <property type="match status" value="1"/>
</dbReference>
<reference evidence="5 6" key="1">
    <citation type="submission" date="2019-01" db="EMBL/GenBank/DDBJ databases">
        <title>Pseudolysobacter antarctica gen. nov., sp. nov., isolated from Fildes Peninsula, Antarctica.</title>
        <authorList>
            <person name="Wei Z."/>
            <person name="Peng F."/>
        </authorList>
    </citation>
    <scope>NUCLEOTIDE SEQUENCE [LARGE SCALE GENOMIC DNA]</scope>
    <source>
        <strain evidence="5 6">AQ6-296</strain>
    </source>
</reference>
<accession>A0A411HM67</accession>
<dbReference type="GO" id="GO:0017108">
    <property type="term" value="F:5'-flap endonuclease activity"/>
    <property type="evidence" value="ECO:0007669"/>
    <property type="project" value="InterPro"/>
</dbReference>
<gene>
    <name evidence="5" type="ORF">ELE36_15335</name>
</gene>
<dbReference type="OrthoDB" id="9806424at2"/>
<keyword evidence="1" id="KW-0540">Nuclease</keyword>
<dbReference type="Pfam" id="PF02739">
    <property type="entry name" value="5_3_exonuc_N"/>
    <property type="match status" value="1"/>
</dbReference>
<dbReference type="InterPro" id="IPR020045">
    <property type="entry name" value="DNA_polI_H3TH"/>
</dbReference>
<keyword evidence="6" id="KW-1185">Reference proteome</keyword>
<evidence type="ECO:0000259" key="4">
    <source>
        <dbReference type="SMART" id="SM00475"/>
    </source>
</evidence>
<dbReference type="EMBL" id="CP035704">
    <property type="protein sequence ID" value="QBB71619.1"/>
    <property type="molecule type" value="Genomic_DNA"/>
</dbReference>
<dbReference type="CDD" id="cd09859">
    <property type="entry name" value="PIN_53EXO"/>
    <property type="match status" value="1"/>
</dbReference>
<dbReference type="KEGG" id="xbc:ELE36_15335"/>
<name>A0A411HM67_9GAMM</name>
<dbReference type="InterPro" id="IPR036279">
    <property type="entry name" value="5-3_exonuclease_C_sf"/>
</dbReference>
<dbReference type="SUPFAM" id="SSF47807">
    <property type="entry name" value="5' to 3' exonuclease, C-terminal subdomain"/>
    <property type="match status" value="1"/>
</dbReference>
<dbReference type="GO" id="GO:0003677">
    <property type="term" value="F:DNA binding"/>
    <property type="evidence" value="ECO:0007669"/>
    <property type="project" value="UniProtKB-KW"/>
</dbReference>
<dbReference type="CDD" id="cd09898">
    <property type="entry name" value="H3TH_53EXO"/>
    <property type="match status" value="1"/>
</dbReference>
<sequence>METETSGIDVLPAATASIAPSQTVYLVDASLYVFRSWHAIAPKFFDHAGASVNAVYGFTRFLLDFAEQAKPTHVAVAFDESLTASFRNAIYPAYKANRELPPEELKRQFAYCKEVAAALGFVVLRDISYEADDLIGSMVALLRPRGFRSVIVSADKDFGQMIGEHDRQWDFSKQYSYGPAGVMERLGVHPHQVVDYLALTGDAVDNIPGVPGIGPKTAAALLAHFGSLDDLLRRIEELPYLRLRGAAASYARIKQHREQALMSQALSRIALDAPVPQESDQLIWRGPELATVDELFTRLKFGPMTRARCRGLLEFSAKR</sequence>
<dbReference type="SMART" id="SM00475">
    <property type="entry name" value="53EXOc"/>
    <property type="match status" value="1"/>
</dbReference>
<dbReference type="PANTHER" id="PTHR42646">
    <property type="entry name" value="FLAP ENDONUCLEASE XNI"/>
    <property type="match status" value="1"/>
</dbReference>
<dbReference type="Proteomes" id="UP000291562">
    <property type="component" value="Chromosome"/>
</dbReference>